<reference evidence="2" key="1">
    <citation type="submission" date="2020-11" db="EMBL/GenBank/DDBJ databases">
        <authorList>
            <consortium name="DOE Joint Genome Institute"/>
            <person name="Ahrendt S."/>
            <person name="Riley R."/>
            <person name="Andreopoulos W."/>
            <person name="Labutti K."/>
            <person name="Pangilinan J."/>
            <person name="Ruiz-Duenas F.J."/>
            <person name="Barrasa J.M."/>
            <person name="Sanchez-Garcia M."/>
            <person name="Camarero S."/>
            <person name="Miyauchi S."/>
            <person name="Serrano A."/>
            <person name="Linde D."/>
            <person name="Babiker R."/>
            <person name="Drula E."/>
            <person name="Ayuso-Fernandez I."/>
            <person name="Pacheco R."/>
            <person name="Padilla G."/>
            <person name="Ferreira P."/>
            <person name="Barriuso J."/>
            <person name="Kellner H."/>
            <person name="Castanera R."/>
            <person name="Alfaro M."/>
            <person name="Ramirez L."/>
            <person name="Pisabarro A.G."/>
            <person name="Kuo A."/>
            <person name="Tritt A."/>
            <person name="Lipzen A."/>
            <person name="He G."/>
            <person name="Yan M."/>
            <person name="Ng V."/>
            <person name="Cullen D."/>
            <person name="Martin F."/>
            <person name="Rosso M.-N."/>
            <person name="Henrissat B."/>
            <person name="Hibbett D."/>
            <person name="Martinez A.T."/>
            <person name="Grigoriev I.V."/>
        </authorList>
    </citation>
    <scope>NUCLEOTIDE SEQUENCE</scope>
    <source>
        <strain evidence="2">ATCC 90797</strain>
    </source>
</reference>
<organism evidence="2 3">
    <name type="scientific">Pleurotus eryngii</name>
    <name type="common">Boletus of the steppes</name>
    <dbReference type="NCBI Taxonomy" id="5323"/>
    <lineage>
        <taxon>Eukaryota</taxon>
        <taxon>Fungi</taxon>
        <taxon>Dikarya</taxon>
        <taxon>Basidiomycota</taxon>
        <taxon>Agaricomycotina</taxon>
        <taxon>Agaricomycetes</taxon>
        <taxon>Agaricomycetidae</taxon>
        <taxon>Agaricales</taxon>
        <taxon>Pleurotineae</taxon>
        <taxon>Pleurotaceae</taxon>
        <taxon>Pleurotus</taxon>
    </lineage>
</organism>
<gene>
    <name evidence="2" type="ORF">BDN71DRAFT_1448532</name>
</gene>
<evidence type="ECO:0000313" key="2">
    <source>
        <dbReference type="EMBL" id="KAF9494749.1"/>
    </source>
</evidence>
<comment type="caution">
    <text evidence="2">The sequence shown here is derived from an EMBL/GenBank/DDBJ whole genome shotgun (WGS) entry which is preliminary data.</text>
</comment>
<evidence type="ECO:0000256" key="1">
    <source>
        <dbReference type="SAM" id="MobiDB-lite"/>
    </source>
</evidence>
<name>A0A9P5ZVI9_PLEER</name>
<proteinExistence type="predicted"/>
<evidence type="ECO:0000313" key="3">
    <source>
        <dbReference type="Proteomes" id="UP000807025"/>
    </source>
</evidence>
<sequence length="50" mass="5932">MDTWTLRYQRPWMIERVDKLLSSVQRKTGRKATQTHEQSASAHNRFANIS</sequence>
<feature type="region of interest" description="Disordered" evidence="1">
    <location>
        <begin position="25"/>
        <end position="50"/>
    </location>
</feature>
<dbReference type="AlphaFoldDB" id="A0A9P5ZVI9"/>
<accession>A0A9P5ZVI9</accession>
<feature type="non-terminal residue" evidence="2">
    <location>
        <position position="50"/>
    </location>
</feature>
<dbReference type="EMBL" id="MU154569">
    <property type="protein sequence ID" value="KAF9494749.1"/>
    <property type="molecule type" value="Genomic_DNA"/>
</dbReference>
<protein>
    <submittedName>
        <fullName evidence="2">Uncharacterized protein</fullName>
    </submittedName>
</protein>
<keyword evidence="3" id="KW-1185">Reference proteome</keyword>
<dbReference type="Proteomes" id="UP000807025">
    <property type="component" value="Unassembled WGS sequence"/>
</dbReference>